<sequence>MKIRLNSLIVDDQSKALKFYTEVLGFQKKHDIPVGEYRWLTVVSPDGPDNLELTLEPNAHPAAKTYQAALMQDGIPLTAFEVDDLDAEYARLKQRGVVFTREPMDAGPVRIAIFADTCGNLIQLYQPRPGGAP</sequence>
<evidence type="ECO:0000313" key="3">
    <source>
        <dbReference type="Proteomes" id="UP000199400"/>
    </source>
</evidence>
<feature type="domain" description="VOC" evidence="1">
    <location>
        <begin position="2"/>
        <end position="127"/>
    </location>
</feature>
<evidence type="ECO:0000259" key="1">
    <source>
        <dbReference type="PROSITE" id="PS51819"/>
    </source>
</evidence>
<dbReference type="PROSITE" id="PS51819">
    <property type="entry name" value="VOC"/>
    <property type="match status" value="1"/>
</dbReference>
<accession>A0A1I2BYC3</accession>
<protein>
    <recommendedName>
        <fullName evidence="1">VOC domain-containing protein</fullName>
    </recommendedName>
</protein>
<dbReference type="CDD" id="cd07263">
    <property type="entry name" value="VOC_like"/>
    <property type="match status" value="1"/>
</dbReference>
<dbReference type="SUPFAM" id="SSF54593">
    <property type="entry name" value="Glyoxalase/Bleomycin resistance protein/Dihydroxybiphenyl dioxygenase"/>
    <property type="match status" value="1"/>
</dbReference>
<dbReference type="Proteomes" id="UP000199400">
    <property type="component" value="Unassembled WGS sequence"/>
</dbReference>
<dbReference type="Pfam" id="PF00903">
    <property type="entry name" value="Glyoxalase"/>
    <property type="match status" value="1"/>
</dbReference>
<reference evidence="3" key="1">
    <citation type="submission" date="2016-10" db="EMBL/GenBank/DDBJ databases">
        <authorList>
            <person name="Varghese N."/>
            <person name="Submissions S."/>
        </authorList>
    </citation>
    <scope>NUCLEOTIDE SEQUENCE [LARGE SCALE GENOMIC DNA]</scope>
    <source>
        <strain evidence="3">ATCC 25963</strain>
    </source>
</reference>
<dbReference type="InterPro" id="IPR004360">
    <property type="entry name" value="Glyas_Fos-R_dOase_dom"/>
</dbReference>
<organism evidence="2 3">
    <name type="scientific">Nannocystis exedens</name>
    <dbReference type="NCBI Taxonomy" id="54"/>
    <lineage>
        <taxon>Bacteria</taxon>
        <taxon>Pseudomonadati</taxon>
        <taxon>Myxococcota</taxon>
        <taxon>Polyangia</taxon>
        <taxon>Nannocystales</taxon>
        <taxon>Nannocystaceae</taxon>
        <taxon>Nannocystis</taxon>
    </lineage>
</organism>
<evidence type="ECO:0000313" key="2">
    <source>
        <dbReference type="EMBL" id="SFE61131.1"/>
    </source>
</evidence>
<dbReference type="STRING" id="54.SAMN02745121_04855"/>
<dbReference type="RefSeq" id="WP_096329246.1">
    <property type="nucleotide sequence ID" value="NZ_FOMX01000016.1"/>
</dbReference>
<dbReference type="PANTHER" id="PTHR36437">
    <property type="entry name" value="GLYOXALASE/BLEOMYCIN RESISTANCE PROTEIN/DIOXYGENASE"/>
    <property type="match status" value="1"/>
</dbReference>
<keyword evidence="3" id="KW-1185">Reference proteome</keyword>
<proteinExistence type="predicted"/>
<dbReference type="InterPro" id="IPR037523">
    <property type="entry name" value="VOC_core"/>
</dbReference>
<gene>
    <name evidence="2" type="ORF">SAMN02745121_04855</name>
</gene>
<dbReference type="EMBL" id="FOMX01000016">
    <property type="protein sequence ID" value="SFE61131.1"/>
    <property type="molecule type" value="Genomic_DNA"/>
</dbReference>
<dbReference type="PANTHER" id="PTHR36437:SF2">
    <property type="entry name" value="GLYOXALASE_BLEOMYCIN RESISTANCE PROTEIN_DIOXYGENASE"/>
    <property type="match status" value="1"/>
</dbReference>
<dbReference type="OrthoDB" id="9794917at2"/>
<name>A0A1I2BYC3_9BACT</name>
<dbReference type="InterPro" id="IPR029068">
    <property type="entry name" value="Glyas_Bleomycin-R_OHBP_Dase"/>
</dbReference>
<dbReference type="Gene3D" id="3.10.180.10">
    <property type="entry name" value="2,3-Dihydroxybiphenyl 1,2-Dioxygenase, domain 1"/>
    <property type="match status" value="1"/>
</dbReference>
<dbReference type="AlphaFoldDB" id="A0A1I2BYC3"/>